<evidence type="ECO:0000313" key="2">
    <source>
        <dbReference type="Proteomes" id="UP000185596"/>
    </source>
</evidence>
<gene>
    <name evidence="1" type="ORF">BU204_28215</name>
</gene>
<organism evidence="1 2">
    <name type="scientific">Actinophytocola xanthii</name>
    <dbReference type="NCBI Taxonomy" id="1912961"/>
    <lineage>
        <taxon>Bacteria</taxon>
        <taxon>Bacillati</taxon>
        <taxon>Actinomycetota</taxon>
        <taxon>Actinomycetes</taxon>
        <taxon>Pseudonocardiales</taxon>
        <taxon>Pseudonocardiaceae</taxon>
    </lineage>
</organism>
<evidence type="ECO:0000313" key="1">
    <source>
        <dbReference type="EMBL" id="OLF13263.1"/>
    </source>
</evidence>
<proteinExistence type="predicted"/>
<accession>A0A1Q8CG08</accession>
<dbReference type="Proteomes" id="UP000185596">
    <property type="component" value="Unassembled WGS sequence"/>
</dbReference>
<sequence>MGALILGCGGAVTSADWAILAATTGSLVRETPATPGRADLDPLLKGLSGEDVVVHGSDADLAAVVLRLLRLDRLDVRVGYVPTSPTSPVARLWRLPADRVRAALAGSAHPVPLIRDDVGGVLLGLGVLAPVNGTVFCDDAVPLRGTAKRVEVAPDPAGGPGLSVTVVRRAFLRDRRHTWTGRAVQFGSDPVVPVRDGVPHPRPMTRWTWYRHTQDLLVVR</sequence>
<dbReference type="STRING" id="1912961.BU204_28215"/>
<comment type="caution">
    <text evidence="1">The sequence shown here is derived from an EMBL/GenBank/DDBJ whole genome shotgun (WGS) entry which is preliminary data.</text>
</comment>
<reference evidence="1 2" key="1">
    <citation type="submission" date="2016-12" db="EMBL/GenBank/DDBJ databases">
        <title>The draft genome sequence of Actinophytocola sp. 11-183.</title>
        <authorList>
            <person name="Wang W."/>
            <person name="Yuan L."/>
        </authorList>
    </citation>
    <scope>NUCLEOTIDE SEQUENCE [LARGE SCALE GENOMIC DNA]</scope>
    <source>
        <strain evidence="1 2">11-183</strain>
    </source>
</reference>
<name>A0A1Q8CG08_9PSEU</name>
<dbReference type="EMBL" id="MSIE01000058">
    <property type="protein sequence ID" value="OLF13263.1"/>
    <property type="molecule type" value="Genomic_DNA"/>
</dbReference>
<keyword evidence="2" id="KW-1185">Reference proteome</keyword>
<dbReference type="RefSeq" id="WP_075128799.1">
    <property type="nucleotide sequence ID" value="NZ_MSIE01000058.1"/>
</dbReference>
<protein>
    <submittedName>
        <fullName evidence="1">Uncharacterized protein</fullName>
    </submittedName>
</protein>
<dbReference type="AlphaFoldDB" id="A0A1Q8CG08"/>